<evidence type="ECO:0000313" key="2">
    <source>
        <dbReference type="Proteomes" id="UP000315389"/>
    </source>
</evidence>
<proteinExistence type="predicted"/>
<comment type="caution">
    <text evidence="1">The sequence shown here is derived from an EMBL/GenBank/DDBJ whole genome shotgun (WGS) entry which is preliminary data.</text>
</comment>
<reference evidence="1 2" key="1">
    <citation type="submission" date="2019-06" db="EMBL/GenBank/DDBJ databases">
        <title>Sequencing the genomes of 1000 actinobacteria strains.</title>
        <authorList>
            <person name="Klenk H.-P."/>
        </authorList>
    </citation>
    <scope>NUCLEOTIDE SEQUENCE [LARGE SCALE GENOMIC DNA]</scope>
    <source>
        <strain evidence="1 2">DSM 4813</strain>
    </source>
</reference>
<accession>A0A542ZUT1</accession>
<evidence type="ECO:0008006" key="3">
    <source>
        <dbReference type="Google" id="ProtNLM"/>
    </source>
</evidence>
<keyword evidence="2" id="KW-1185">Reference proteome</keyword>
<dbReference type="AlphaFoldDB" id="A0A542ZUT1"/>
<dbReference type="Proteomes" id="UP000315389">
    <property type="component" value="Unassembled WGS sequence"/>
</dbReference>
<name>A0A542ZUT1_RARFA</name>
<gene>
    <name evidence="1" type="ORF">FB461_0577</name>
</gene>
<organism evidence="1 2">
    <name type="scientific">Rarobacter faecitabidus</name>
    <dbReference type="NCBI Taxonomy" id="13243"/>
    <lineage>
        <taxon>Bacteria</taxon>
        <taxon>Bacillati</taxon>
        <taxon>Actinomycetota</taxon>
        <taxon>Actinomycetes</taxon>
        <taxon>Micrococcales</taxon>
        <taxon>Rarobacteraceae</taxon>
        <taxon>Rarobacter</taxon>
    </lineage>
</organism>
<protein>
    <recommendedName>
        <fullName evidence="3">Homeodomain-like domain-containing protein</fullName>
    </recommendedName>
</protein>
<evidence type="ECO:0000313" key="1">
    <source>
        <dbReference type="EMBL" id="TQL64092.1"/>
    </source>
</evidence>
<sequence>MELMLLYTKRRRYPACGGKPQRALSRSAAEQVRRARAQGYSWQAIAGALEISKQAVHKKYGRR</sequence>
<dbReference type="EMBL" id="VFOS01000001">
    <property type="protein sequence ID" value="TQL64092.1"/>
    <property type="molecule type" value="Genomic_DNA"/>
</dbReference>